<organism evidence="1 2">
    <name type="scientific">Xenorhabdus cabanillasii JM26</name>
    <dbReference type="NCBI Taxonomy" id="1427517"/>
    <lineage>
        <taxon>Bacteria</taxon>
        <taxon>Pseudomonadati</taxon>
        <taxon>Pseudomonadota</taxon>
        <taxon>Gammaproteobacteria</taxon>
        <taxon>Enterobacterales</taxon>
        <taxon>Morganellaceae</taxon>
        <taxon>Xenorhabdus</taxon>
    </lineage>
</organism>
<accession>W1J7S1</accession>
<dbReference type="EMBL" id="CBXE010000143">
    <property type="protein sequence ID" value="CDL85530.1"/>
    <property type="molecule type" value="Genomic_DNA"/>
</dbReference>
<dbReference type="AlphaFoldDB" id="W1J7S1"/>
<sequence length="94" mass="10887">MIVKIMYKLRPFYVMLALTPSWLSGKHDKILVGSGFSPDQIVVSYHSHNQPMMNFICNYCAPVEMKCEPDHFRLRAITPIRRLVSVGRLLRLLP</sequence>
<comment type="caution">
    <text evidence="1">The sequence shown here is derived from an EMBL/GenBank/DDBJ whole genome shotgun (WGS) entry which is preliminary data.</text>
</comment>
<proteinExistence type="predicted"/>
<reference evidence="1 2" key="1">
    <citation type="submission" date="2013-11" db="EMBL/GenBank/DDBJ databases">
        <title>Draft genome sequence and annotation of the entomopathogenic bacterium, Xenorhabdus cabanillasi strain JM26.</title>
        <authorList>
            <person name="Gualtieri M."/>
            <person name="Ogier J.C."/>
            <person name="Pages S."/>
            <person name="Givaudan A."/>
            <person name="Gaudriault S."/>
        </authorList>
    </citation>
    <scope>NUCLEOTIDE SEQUENCE [LARGE SCALE GENOMIC DNA]</scope>
    <source>
        <strain evidence="1 2">JM26</strain>
    </source>
</reference>
<gene>
    <name evidence="1" type="ORF">XCR1_2270005</name>
</gene>
<name>W1J7S1_9GAMM</name>
<evidence type="ECO:0000313" key="2">
    <source>
        <dbReference type="Proteomes" id="UP000019197"/>
    </source>
</evidence>
<evidence type="ECO:0000313" key="1">
    <source>
        <dbReference type="EMBL" id="CDL85530.1"/>
    </source>
</evidence>
<dbReference type="Proteomes" id="UP000019197">
    <property type="component" value="Unassembled WGS sequence"/>
</dbReference>
<protein>
    <submittedName>
        <fullName evidence="1">Uncharacterized protein</fullName>
    </submittedName>
</protein>